<dbReference type="InterPro" id="IPR027443">
    <property type="entry name" value="IPNS-like_sf"/>
</dbReference>
<dbReference type="Pfam" id="PF05118">
    <property type="entry name" value="Asp_Arg_Hydrox"/>
    <property type="match status" value="1"/>
</dbReference>
<dbReference type="RefSeq" id="WP_380510540.1">
    <property type="nucleotide sequence ID" value="NZ_JBHEZX010000007.1"/>
</dbReference>
<name>A0ABV6VC09_9ACTN</name>
<dbReference type="EMBL" id="JBHEZX010000007">
    <property type="protein sequence ID" value="MFC1411264.1"/>
    <property type="molecule type" value="Genomic_DNA"/>
</dbReference>
<comment type="caution">
    <text evidence="2">The sequence shown here is derived from an EMBL/GenBank/DDBJ whole genome shotgun (WGS) entry which is preliminary data.</text>
</comment>
<dbReference type="SUPFAM" id="SSF51197">
    <property type="entry name" value="Clavaminate synthase-like"/>
    <property type="match status" value="1"/>
</dbReference>
<reference evidence="2 3" key="1">
    <citation type="submission" date="2024-09" db="EMBL/GenBank/DDBJ databases">
        <authorList>
            <person name="Lee S.D."/>
        </authorList>
    </citation>
    <scope>NUCLEOTIDE SEQUENCE [LARGE SCALE GENOMIC DNA]</scope>
    <source>
        <strain evidence="2 3">N1-1</strain>
    </source>
</reference>
<evidence type="ECO:0000313" key="3">
    <source>
        <dbReference type="Proteomes" id="UP001592582"/>
    </source>
</evidence>
<proteinExistence type="predicted"/>
<dbReference type="InterPro" id="IPR007803">
    <property type="entry name" value="Asp/Arg/Pro-Hydrxlase"/>
</dbReference>
<gene>
    <name evidence="2" type="ORF">ACEZDG_18535</name>
</gene>
<protein>
    <submittedName>
        <fullName evidence="2">Aspartyl/asparaginyl beta-hydroxylase domain-containing protein</fullName>
    </submittedName>
</protein>
<dbReference type="Gene3D" id="2.60.120.330">
    <property type="entry name" value="B-lactam Antibiotic, Isopenicillin N Synthase, Chain"/>
    <property type="match status" value="1"/>
</dbReference>
<evidence type="ECO:0000313" key="2">
    <source>
        <dbReference type="EMBL" id="MFC1411264.1"/>
    </source>
</evidence>
<dbReference type="Proteomes" id="UP001592582">
    <property type="component" value="Unassembled WGS sequence"/>
</dbReference>
<evidence type="ECO:0000259" key="1">
    <source>
        <dbReference type="Pfam" id="PF05118"/>
    </source>
</evidence>
<organism evidence="2 3">
    <name type="scientific">Streptacidiphilus alkalitolerans</name>
    <dbReference type="NCBI Taxonomy" id="3342712"/>
    <lineage>
        <taxon>Bacteria</taxon>
        <taxon>Bacillati</taxon>
        <taxon>Actinomycetota</taxon>
        <taxon>Actinomycetes</taxon>
        <taxon>Kitasatosporales</taxon>
        <taxon>Streptomycetaceae</taxon>
        <taxon>Streptacidiphilus</taxon>
    </lineage>
</organism>
<accession>A0ABV6VC09</accession>
<sequence length="330" mass="36767">MDESMVIPAFAGLPGAARLDRSFDVDRLVADLARLRHETWSRQRSYGTDGVTTVAEVDWRILPLRSIDGSIERTDPGGPGLGDFQDSSWLDDAPYLAEILAGLPAQLRAVRLMALGPGAKSWVHFDNKYGLAWGTVRMHIPIVTYPEAKLFIEGELHQWQPGTFWFGDFTRMHQVENTGTETRVHLVIDALPSRELLELFPAEFRTPEVLEQILIGRPTQALDQADAARLPVRFQVPESFTDWEEADGEFLTPQKQLAAAVELRDGSPVLLLDGEPAFALVHLGEQEFRLAGWTEERTVQLPSAEGAQQVRLRTRRGSAVRELAVPVEAA</sequence>
<keyword evidence="3" id="KW-1185">Reference proteome</keyword>
<feature type="domain" description="Aspartyl/asparaginy/proline hydroxylase" evidence="1">
    <location>
        <begin position="55"/>
        <end position="190"/>
    </location>
</feature>